<name>A0A0H5QAL2_NEIMI</name>
<dbReference type="Proteomes" id="UP000182715">
    <property type="component" value="Unassembled WGS sequence"/>
</dbReference>
<organism evidence="1 2">
    <name type="scientific">Neisseria meningitidis serogroup B</name>
    <dbReference type="NCBI Taxonomy" id="491"/>
    <lineage>
        <taxon>Bacteria</taxon>
        <taxon>Pseudomonadati</taxon>
        <taxon>Pseudomonadota</taxon>
        <taxon>Betaproteobacteria</taxon>
        <taxon>Neisseriales</taxon>
        <taxon>Neisseriaceae</taxon>
        <taxon>Neisseria</taxon>
    </lineage>
</organism>
<protein>
    <submittedName>
        <fullName evidence="1">Uncharacterized protein</fullName>
    </submittedName>
</protein>
<sequence length="66" mass="7166">MGSGNVQKSSEKSEVLDSRFYGNDGISDGILPPRHSRAGGNLVRSVSVISDKFLLLFISGFPLPWE</sequence>
<dbReference type="AlphaFoldDB" id="A0A0H5QAL2"/>
<evidence type="ECO:0000313" key="2">
    <source>
        <dbReference type="Proteomes" id="UP000182715"/>
    </source>
</evidence>
<accession>A0A0H5QAL2</accession>
<proteinExistence type="predicted"/>
<evidence type="ECO:0000313" key="1">
    <source>
        <dbReference type="EMBL" id="CRY99039.1"/>
    </source>
</evidence>
<dbReference type="EMBL" id="CVTF01000043">
    <property type="protein sequence ID" value="CRY99039.1"/>
    <property type="molecule type" value="Genomic_DNA"/>
</dbReference>
<reference evidence="1 2" key="1">
    <citation type="submission" date="2014-11" db="EMBL/GenBank/DDBJ databases">
        <authorList>
            <person name="Diene M.Seydina."/>
        </authorList>
    </citation>
    <scope>NUCLEOTIDE SEQUENCE [LARGE SCALE GENOMIC DNA]</scope>
    <source>
        <strain evidence="1 2">Neisseria meningitidis CHUV</strain>
    </source>
</reference>